<feature type="domain" description="Phage shock protein PspC N-terminal" evidence="7">
    <location>
        <begin position="2"/>
        <end position="59"/>
    </location>
</feature>
<evidence type="ECO:0000256" key="5">
    <source>
        <dbReference type="ARBA" id="ARBA00023136"/>
    </source>
</evidence>
<name>A0A2H0UJB0_9BACT</name>
<feature type="transmembrane region" description="Helical" evidence="6">
    <location>
        <begin position="37"/>
        <end position="58"/>
    </location>
</feature>
<reference evidence="9" key="1">
    <citation type="submission" date="2017-09" db="EMBL/GenBank/DDBJ databases">
        <title>Depth-based differentiation of microbial function through sediment-hosted aquifers and enrichment of novel symbionts in the deep terrestrial subsurface.</title>
        <authorList>
            <person name="Probst A.J."/>
            <person name="Ladd B."/>
            <person name="Jarett J.K."/>
            <person name="Geller-Mcgrath D.E."/>
            <person name="Sieber C.M.K."/>
            <person name="Emerson J.B."/>
            <person name="Anantharaman K."/>
            <person name="Thomas B.C."/>
            <person name="Malmstrom R."/>
            <person name="Stieglmeier M."/>
            <person name="Klingl A."/>
            <person name="Woyke T."/>
            <person name="Ryan C.M."/>
            <person name="Banfield J.F."/>
        </authorList>
    </citation>
    <scope>NUCLEOTIDE SEQUENCE [LARGE SCALE GENOMIC DNA]</scope>
</reference>
<dbReference type="InterPro" id="IPR052027">
    <property type="entry name" value="PspC"/>
</dbReference>
<keyword evidence="2" id="KW-1003">Cell membrane</keyword>
<dbReference type="InterPro" id="IPR007168">
    <property type="entry name" value="Phageshock_PspC_N"/>
</dbReference>
<evidence type="ECO:0000256" key="6">
    <source>
        <dbReference type="SAM" id="Phobius"/>
    </source>
</evidence>
<gene>
    <name evidence="8" type="ORF">COU13_00600</name>
</gene>
<dbReference type="GO" id="GO:0005886">
    <property type="term" value="C:plasma membrane"/>
    <property type="evidence" value="ECO:0007669"/>
    <property type="project" value="UniProtKB-SubCell"/>
</dbReference>
<sequence>MKKLKRSTTNRIISGVIGGFSEYFNIDVVLLRVVFVFFLLVTGLFPGVIAYIVAIFMIPINDGTIVH</sequence>
<evidence type="ECO:0000313" key="9">
    <source>
        <dbReference type="Proteomes" id="UP000230706"/>
    </source>
</evidence>
<evidence type="ECO:0000313" key="8">
    <source>
        <dbReference type="EMBL" id="PIR86493.1"/>
    </source>
</evidence>
<proteinExistence type="predicted"/>
<evidence type="ECO:0000259" key="7">
    <source>
        <dbReference type="Pfam" id="PF04024"/>
    </source>
</evidence>
<dbReference type="EMBL" id="PFBF01000010">
    <property type="protein sequence ID" value="PIR86493.1"/>
    <property type="molecule type" value="Genomic_DNA"/>
</dbReference>
<dbReference type="Proteomes" id="UP000230706">
    <property type="component" value="Unassembled WGS sequence"/>
</dbReference>
<evidence type="ECO:0000256" key="2">
    <source>
        <dbReference type="ARBA" id="ARBA00022475"/>
    </source>
</evidence>
<dbReference type="PANTHER" id="PTHR33885">
    <property type="entry name" value="PHAGE SHOCK PROTEIN C"/>
    <property type="match status" value="1"/>
</dbReference>
<comment type="caution">
    <text evidence="8">The sequence shown here is derived from an EMBL/GenBank/DDBJ whole genome shotgun (WGS) entry which is preliminary data.</text>
</comment>
<evidence type="ECO:0000256" key="1">
    <source>
        <dbReference type="ARBA" id="ARBA00004162"/>
    </source>
</evidence>
<accession>A0A2H0UJB0</accession>
<comment type="subcellular location">
    <subcellularLocation>
        <location evidence="1">Cell membrane</location>
        <topology evidence="1">Single-pass membrane protein</topology>
    </subcellularLocation>
</comment>
<protein>
    <recommendedName>
        <fullName evidence="7">Phage shock protein PspC N-terminal domain-containing protein</fullName>
    </recommendedName>
</protein>
<evidence type="ECO:0000256" key="3">
    <source>
        <dbReference type="ARBA" id="ARBA00022692"/>
    </source>
</evidence>
<keyword evidence="3 6" id="KW-0812">Transmembrane</keyword>
<evidence type="ECO:0000256" key="4">
    <source>
        <dbReference type="ARBA" id="ARBA00022989"/>
    </source>
</evidence>
<keyword evidence="4 6" id="KW-1133">Transmembrane helix</keyword>
<dbReference type="PANTHER" id="PTHR33885:SF3">
    <property type="entry name" value="PHAGE SHOCK PROTEIN C"/>
    <property type="match status" value="1"/>
</dbReference>
<keyword evidence="5 6" id="KW-0472">Membrane</keyword>
<organism evidence="8 9">
    <name type="scientific">Candidatus Kaiserbacteria bacterium CG10_big_fil_rev_8_21_14_0_10_43_70</name>
    <dbReference type="NCBI Taxonomy" id="1974605"/>
    <lineage>
        <taxon>Bacteria</taxon>
        <taxon>Candidatus Kaiseribacteriota</taxon>
    </lineage>
</organism>
<dbReference type="Pfam" id="PF04024">
    <property type="entry name" value="PspC"/>
    <property type="match status" value="1"/>
</dbReference>
<dbReference type="AlphaFoldDB" id="A0A2H0UJB0"/>